<evidence type="ECO:0000256" key="3">
    <source>
        <dbReference type="ARBA" id="ARBA00022692"/>
    </source>
</evidence>
<dbReference type="Gene3D" id="1.10.10.1740">
    <property type="entry name" value="Transmembrane protein 14-like"/>
    <property type="match status" value="1"/>
</dbReference>
<sequence length="148" mass="15508">MSSDSDSGSGSGTVRAHGPFDNLNFTGATHVNLAYGALLYLGGAYAYQRAKSRASVMASSAFATGLVVGSLLIAQQNHVTGHGLCAGTAGTLASLMTVRTVTTKSPIVLTVGATAWALTAYNYNKYVSWADYRMGAEDEREKAYVTKQ</sequence>
<keyword evidence="4 6" id="KW-1133">Transmembrane helix</keyword>
<evidence type="ECO:0000256" key="1">
    <source>
        <dbReference type="ARBA" id="ARBA00004370"/>
    </source>
</evidence>
<feature type="transmembrane region" description="Helical" evidence="6">
    <location>
        <begin position="54"/>
        <end position="74"/>
    </location>
</feature>
<evidence type="ECO:0000256" key="6">
    <source>
        <dbReference type="SAM" id="Phobius"/>
    </source>
</evidence>
<accession>A0A830HYE4</accession>
<feature type="transmembrane region" description="Helical" evidence="6">
    <location>
        <begin position="27"/>
        <end position="47"/>
    </location>
</feature>
<dbReference type="AlphaFoldDB" id="A0A830HYE4"/>
<organism evidence="7 8">
    <name type="scientific">Pycnococcus provasolii</name>
    <dbReference type="NCBI Taxonomy" id="41880"/>
    <lineage>
        <taxon>Eukaryota</taxon>
        <taxon>Viridiplantae</taxon>
        <taxon>Chlorophyta</taxon>
        <taxon>Pseudoscourfieldiophyceae</taxon>
        <taxon>Pseudoscourfieldiales</taxon>
        <taxon>Pycnococcaceae</taxon>
        <taxon>Pycnococcus</taxon>
    </lineage>
</organism>
<dbReference type="InterPro" id="IPR005349">
    <property type="entry name" value="TMEM14"/>
</dbReference>
<name>A0A830HYE4_9CHLO</name>
<comment type="caution">
    <text evidence="7">The sequence shown here is derived from an EMBL/GenBank/DDBJ whole genome shotgun (WGS) entry which is preliminary data.</text>
</comment>
<evidence type="ECO:0000256" key="4">
    <source>
        <dbReference type="ARBA" id="ARBA00022989"/>
    </source>
</evidence>
<comment type="similarity">
    <text evidence="2">Belongs to the TMEM14 family.</text>
</comment>
<dbReference type="GO" id="GO:0016020">
    <property type="term" value="C:membrane"/>
    <property type="evidence" value="ECO:0007669"/>
    <property type="project" value="UniProtKB-SubCell"/>
</dbReference>
<evidence type="ECO:0000256" key="5">
    <source>
        <dbReference type="ARBA" id="ARBA00023136"/>
    </source>
</evidence>
<proteinExistence type="inferred from homology"/>
<dbReference type="Pfam" id="PF03647">
    <property type="entry name" value="Tmemb_14"/>
    <property type="match status" value="1"/>
</dbReference>
<keyword evidence="3 6" id="KW-0812">Transmembrane</keyword>
<keyword evidence="5 6" id="KW-0472">Membrane</keyword>
<protein>
    <submittedName>
        <fullName evidence="7">Uncharacterized protein</fullName>
    </submittedName>
</protein>
<reference evidence="7" key="1">
    <citation type="submission" date="2020-10" db="EMBL/GenBank/DDBJ databases">
        <title>Unveiling of a novel bifunctional photoreceptor, Dualchrome1, isolated from a cosmopolitan green alga.</title>
        <authorList>
            <person name="Suzuki S."/>
            <person name="Kawachi M."/>
        </authorList>
    </citation>
    <scope>NUCLEOTIDE SEQUENCE</scope>
    <source>
        <strain evidence="7">NIES 2893</strain>
    </source>
</reference>
<comment type="subcellular location">
    <subcellularLocation>
        <location evidence="1">Membrane</location>
    </subcellularLocation>
</comment>
<evidence type="ECO:0000313" key="7">
    <source>
        <dbReference type="EMBL" id="GHP12028.1"/>
    </source>
</evidence>
<dbReference type="Proteomes" id="UP000660262">
    <property type="component" value="Unassembled WGS sequence"/>
</dbReference>
<keyword evidence="8" id="KW-1185">Reference proteome</keyword>
<gene>
    <name evidence="7" type="ORF">PPROV_001075500</name>
</gene>
<dbReference type="InterPro" id="IPR044890">
    <property type="entry name" value="TMEM14_sf"/>
</dbReference>
<dbReference type="EMBL" id="BNJQ01000038">
    <property type="protein sequence ID" value="GHP12028.1"/>
    <property type="molecule type" value="Genomic_DNA"/>
</dbReference>
<evidence type="ECO:0000313" key="8">
    <source>
        <dbReference type="Proteomes" id="UP000660262"/>
    </source>
</evidence>
<evidence type="ECO:0000256" key="2">
    <source>
        <dbReference type="ARBA" id="ARBA00007590"/>
    </source>
</evidence>